<dbReference type="GO" id="GO:0005886">
    <property type="term" value="C:plasma membrane"/>
    <property type="evidence" value="ECO:0007669"/>
    <property type="project" value="UniProtKB-SubCell"/>
</dbReference>
<comment type="caution">
    <text evidence="8">The sequence shown here is derived from an EMBL/GenBank/DDBJ whole genome shotgun (WGS) entry which is preliminary data.</text>
</comment>
<dbReference type="RefSeq" id="WP_130539138.1">
    <property type="nucleotide sequence ID" value="NZ_CP042431.1"/>
</dbReference>
<reference evidence="8 9" key="1">
    <citation type="submission" date="2019-02" db="EMBL/GenBank/DDBJ databases">
        <title>Genomic Encyclopedia of Type Strains, Phase IV (KMG-IV): sequencing the most valuable type-strain genomes for metagenomic binning, comparative biology and taxonomic classification.</title>
        <authorList>
            <person name="Goeker M."/>
        </authorList>
    </citation>
    <scope>NUCLEOTIDE SEQUENCE [LARGE SCALE GENOMIC DNA]</scope>
    <source>
        <strain evidence="8 9">DSM 18116</strain>
    </source>
</reference>
<feature type="transmembrane region" description="Helical" evidence="6">
    <location>
        <begin position="237"/>
        <end position="255"/>
    </location>
</feature>
<keyword evidence="5 6" id="KW-0472">Membrane</keyword>
<evidence type="ECO:0000256" key="6">
    <source>
        <dbReference type="SAM" id="Phobius"/>
    </source>
</evidence>
<feature type="transmembrane region" description="Helical" evidence="6">
    <location>
        <begin position="154"/>
        <end position="176"/>
    </location>
</feature>
<protein>
    <submittedName>
        <fullName evidence="8">ABC-2 type transport system permease protein</fullName>
    </submittedName>
</protein>
<accession>A0A4Q7N1Z2</accession>
<comment type="subcellular location">
    <subcellularLocation>
        <location evidence="1">Cell membrane</location>
        <topology evidence="1">Multi-pass membrane protein</topology>
    </subcellularLocation>
</comment>
<sequence>MKMIVKVAKNELRNLFYSPVAWFLAVIFMIVCGVFYSGVLYKLALMQDVAVRNVPKWKDFGMSLTKMIFLGSDGIFINILNNLYLFIPLLTMGLISREINNGTVKLLYSSPVTVRQIVFGKYLAVMTYNLMLLSVVGMFMITGIFGIRSVDAGLLFSSMLGFYLIVCTYSAIGMFMSSLSHYQIVSAIATFLLLFVLGRVGNLWQKYDLVRDLTYFLSINGRVIKMLRGLITTNDVMYFILISWMFISFTMLRLKSSRESTPWLKKGARYIAVFAVVLVVGFACSRPGYIGYWDTTAIQSNTIGKPTQEILKSMEGEPLEVTLYSNLLGDGIDRARPEHRNDYTWGLWEKYIRFKPDIKFNYVLYYDVMDNDSTYYKNVPGKTLPEIASEMARVQETNLAWYLEPKEIRKKIDLHAESMRVVMLLKYKGRSMYLRTFNDNNFWPSEDQVAAVLKRLADGNGPKVYHTTGNLQRDIHKTGEREYQQFTITKLSRNSLINHGYDMDTVNPALRDIPADATTLVIGDPKSALNEVAAGRISDYISRGGNLLVNGEPGKQQVVNPLIASIGAELMPGTIVEVTKNEMPQMVNAYWTYDYMHLVKAYKLDRLWKMTQGGDTARSLFPGVSPVRATGSGFATKHLHVTAGRNAWVKAGILVTDSAAPVFSAQEGDYKQDSFDVALAFSRKNGNKEQRIIVAGDADYMSTVRRGTHNISKLYYSWLDNERYPVAIIPDAPKDVLLNTSLKSAEFQRILFVWILPAIVLALGTIILIRRKRQ</sequence>
<dbReference type="Proteomes" id="UP000293874">
    <property type="component" value="Unassembled WGS sequence"/>
</dbReference>
<keyword evidence="2" id="KW-1003">Cell membrane</keyword>
<dbReference type="EMBL" id="SGXA01000001">
    <property type="protein sequence ID" value="RZS74689.1"/>
    <property type="molecule type" value="Genomic_DNA"/>
</dbReference>
<proteinExistence type="predicted"/>
<keyword evidence="3 6" id="KW-0812">Transmembrane</keyword>
<evidence type="ECO:0000259" key="7">
    <source>
        <dbReference type="Pfam" id="PF09822"/>
    </source>
</evidence>
<evidence type="ECO:0000256" key="1">
    <source>
        <dbReference type="ARBA" id="ARBA00004651"/>
    </source>
</evidence>
<dbReference type="Pfam" id="PF09822">
    <property type="entry name" value="ABC_transp_aux"/>
    <property type="match status" value="1"/>
</dbReference>
<dbReference type="OrthoDB" id="9794512at2"/>
<feature type="transmembrane region" description="Helical" evidence="6">
    <location>
        <begin position="267"/>
        <end position="289"/>
    </location>
</feature>
<evidence type="ECO:0000313" key="9">
    <source>
        <dbReference type="Proteomes" id="UP000293874"/>
    </source>
</evidence>
<evidence type="ECO:0000256" key="5">
    <source>
        <dbReference type="ARBA" id="ARBA00023136"/>
    </source>
</evidence>
<gene>
    <name evidence="8" type="ORF">EV199_0539</name>
</gene>
<feature type="transmembrane region" description="Helical" evidence="6">
    <location>
        <begin position="128"/>
        <end position="147"/>
    </location>
</feature>
<feature type="transmembrane region" description="Helical" evidence="6">
    <location>
        <begin position="20"/>
        <end position="43"/>
    </location>
</feature>
<dbReference type="PANTHER" id="PTHR30294:SF29">
    <property type="entry name" value="MULTIDRUG ABC TRANSPORTER PERMEASE YBHS-RELATED"/>
    <property type="match status" value="1"/>
</dbReference>
<feature type="domain" description="ABC-type uncharacterised transport system" evidence="7">
    <location>
        <begin position="495"/>
        <end position="702"/>
    </location>
</feature>
<dbReference type="PANTHER" id="PTHR30294">
    <property type="entry name" value="MEMBRANE COMPONENT OF ABC TRANSPORTER YHHJ-RELATED"/>
    <property type="match status" value="1"/>
</dbReference>
<evidence type="ECO:0000256" key="3">
    <source>
        <dbReference type="ARBA" id="ARBA00022692"/>
    </source>
</evidence>
<evidence type="ECO:0000256" key="2">
    <source>
        <dbReference type="ARBA" id="ARBA00022475"/>
    </source>
</evidence>
<dbReference type="InterPro" id="IPR019196">
    <property type="entry name" value="ABC_transp_unknown"/>
</dbReference>
<feature type="transmembrane region" description="Helical" evidence="6">
    <location>
        <begin position="64"/>
        <end position="87"/>
    </location>
</feature>
<feature type="transmembrane region" description="Helical" evidence="6">
    <location>
        <begin position="182"/>
        <end position="201"/>
    </location>
</feature>
<organism evidence="8 9">
    <name type="scientific">Pseudobacter ginsenosidimutans</name>
    <dbReference type="NCBI Taxonomy" id="661488"/>
    <lineage>
        <taxon>Bacteria</taxon>
        <taxon>Pseudomonadati</taxon>
        <taxon>Bacteroidota</taxon>
        <taxon>Chitinophagia</taxon>
        <taxon>Chitinophagales</taxon>
        <taxon>Chitinophagaceae</taxon>
        <taxon>Pseudobacter</taxon>
    </lineage>
</organism>
<feature type="transmembrane region" description="Helical" evidence="6">
    <location>
        <begin position="751"/>
        <end position="769"/>
    </location>
</feature>
<dbReference type="Pfam" id="PF12679">
    <property type="entry name" value="ABC2_membrane_2"/>
    <property type="match status" value="1"/>
</dbReference>
<keyword evidence="4 6" id="KW-1133">Transmembrane helix</keyword>
<evidence type="ECO:0000313" key="8">
    <source>
        <dbReference type="EMBL" id="RZS74689.1"/>
    </source>
</evidence>
<name>A0A4Q7N1Z2_9BACT</name>
<dbReference type="GO" id="GO:0140359">
    <property type="term" value="F:ABC-type transporter activity"/>
    <property type="evidence" value="ECO:0007669"/>
    <property type="project" value="InterPro"/>
</dbReference>
<dbReference type="AlphaFoldDB" id="A0A4Q7N1Z2"/>
<evidence type="ECO:0000256" key="4">
    <source>
        <dbReference type="ARBA" id="ARBA00022989"/>
    </source>
</evidence>
<keyword evidence="9" id="KW-1185">Reference proteome</keyword>
<dbReference type="InterPro" id="IPR051449">
    <property type="entry name" value="ABC-2_transporter_component"/>
</dbReference>